<dbReference type="EMBL" id="JAPDVK010000003">
    <property type="protein sequence ID" value="MCW4129044.1"/>
    <property type="molecule type" value="Genomic_DNA"/>
</dbReference>
<dbReference type="Proteomes" id="UP001209344">
    <property type="component" value="Unassembled WGS sequence"/>
</dbReference>
<dbReference type="RefSeq" id="WP_264966597.1">
    <property type="nucleotide sequence ID" value="NZ_JAPDVK010000003.1"/>
</dbReference>
<dbReference type="AlphaFoldDB" id="A0AAP3BDG2"/>
<evidence type="ECO:0000313" key="3">
    <source>
        <dbReference type="Proteomes" id="UP001209344"/>
    </source>
</evidence>
<evidence type="ECO:0000313" key="2">
    <source>
        <dbReference type="EMBL" id="MCW4129044.1"/>
    </source>
</evidence>
<name>A0AAP3BDG2_9BACT</name>
<proteinExistence type="predicted"/>
<feature type="compositionally biased region" description="Basic residues" evidence="1">
    <location>
        <begin position="8"/>
        <end position="23"/>
    </location>
</feature>
<accession>A0AAP3BDG2</accession>
<gene>
    <name evidence="2" type="ORF">ONT16_12460</name>
</gene>
<reference evidence="2" key="1">
    <citation type="submission" date="2022-11" db="EMBL/GenBank/DDBJ databases">
        <title>Genomic repertoires linked with pathogenic potency of arthritogenic Prevotella copri isolated from the gut of rheumatoid arthritis patients.</title>
        <authorList>
            <person name="Nii T."/>
            <person name="Maeda Y."/>
            <person name="Motooka D."/>
            <person name="Naito M."/>
            <person name="Matsumoto Y."/>
            <person name="Ogawa T."/>
            <person name="Oguro-Igashira E."/>
            <person name="Kishikawa T."/>
            <person name="Yamashita M."/>
            <person name="Koizumi S."/>
            <person name="Kurakawa T."/>
            <person name="Okumura R."/>
            <person name="Kayama H."/>
            <person name="Murakami M."/>
            <person name="Sakaguchi T."/>
            <person name="Das B."/>
            <person name="Nakamura S."/>
            <person name="Okada Y."/>
            <person name="Kumanogoh A."/>
            <person name="Takeda K."/>
        </authorList>
    </citation>
    <scope>NUCLEOTIDE SEQUENCE</scope>
    <source>
        <strain evidence="2">F3-75</strain>
    </source>
</reference>
<feature type="region of interest" description="Disordered" evidence="1">
    <location>
        <begin position="1"/>
        <end position="28"/>
    </location>
</feature>
<evidence type="ECO:0000256" key="1">
    <source>
        <dbReference type="SAM" id="MobiDB-lite"/>
    </source>
</evidence>
<sequence>MTEAILRIGKKKGKSRQNVRKTQKNTQWARYSHPRITMPEAIKAEASSKAESLKELKPDNKK</sequence>
<protein>
    <submittedName>
        <fullName evidence="2">Uncharacterized protein</fullName>
    </submittedName>
</protein>
<comment type="caution">
    <text evidence="2">The sequence shown here is derived from an EMBL/GenBank/DDBJ whole genome shotgun (WGS) entry which is preliminary data.</text>
</comment>
<organism evidence="2 3">
    <name type="scientific">Segatella copri</name>
    <dbReference type="NCBI Taxonomy" id="165179"/>
    <lineage>
        <taxon>Bacteria</taxon>
        <taxon>Pseudomonadati</taxon>
        <taxon>Bacteroidota</taxon>
        <taxon>Bacteroidia</taxon>
        <taxon>Bacteroidales</taxon>
        <taxon>Prevotellaceae</taxon>
        <taxon>Segatella</taxon>
    </lineage>
</organism>